<sequence>MKKTLKYKDLKVGEVFRLKKVGRDFGLHTAVFQKNCEAQSTIVDKAKYHFPKGSIVDTYDGMTHTIWQEADVILVTEPILKYSVKAGEPVLFDGCESTFLRWGELGKTVQLDWNDELIEVPVSKTKRVEGYPYTAVTYNNPRAA</sequence>
<gene>
    <name evidence="1" type="ORF">METZ01_LOCUS480189</name>
</gene>
<feature type="non-terminal residue" evidence="1">
    <location>
        <position position="144"/>
    </location>
</feature>
<evidence type="ECO:0000313" key="1">
    <source>
        <dbReference type="EMBL" id="SVE27335.1"/>
    </source>
</evidence>
<organism evidence="1">
    <name type="scientific">marine metagenome</name>
    <dbReference type="NCBI Taxonomy" id="408172"/>
    <lineage>
        <taxon>unclassified sequences</taxon>
        <taxon>metagenomes</taxon>
        <taxon>ecological metagenomes</taxon>
    </lineage>
</organism>
<proteinExistence type="predicted"/>
<accession>A0A383C6T3</accession>
<name>A0A383C6T3_9ZZZZ</name>
<dbReference type="AlphaFoldDB" id="A0A383C6T3"/>
<reference evidence="1" key="1">
    <citation type="submission" date="2018-05" db="EMBL/GenBank/DDBJ databases">
        <authorList>
            <person name="Lanie J.A."/>
            <person name="Ng W.-L."/>
            <person name="Kazmierczak K.M."/>
            <person name="Andrzejewski T.M."/>
            <person name="Davidsen T.M."/>
            <person name="Wayne K.J."/>
            <person name="Tettelin H."/>
            <person name="Glass J.I."/>
            <person name="Rusch D."/>
            <person name="Podicherti R."/>
            <person name="Tsui H.-C.T."/>
            <person name="Winkler M.E."/>
        </authorList>
    </citation>
    <scope>NUCLEOTIDE SEQUENCE</scope>
</reference>
<dbReference type="EMBL" id="UINC01205938">
    <property type="protein sequence ID" value="SVE27335.1"/>
    <property type="molecule type" value="Genomic_DNA"/>
</dbReference>
<protein>
    <submittedName>
        <fullName evidence="1">Uncharacterized protein</fullName>
    </submittedName>
</protein>